<organism evidence="1 2">
    <name type="scientific">Vibrio marinisediminis</name>
    <dbReference type="NCBI Taxonomy" id="2758441"/>
    <lineage>
        <taxon>Bacteria</taxon>
        <taxon>Pseudomonadati</taxon>
        <taxon>Pseudomonadota</taxon>
        <taxon>Gammaproteobacteria</taxon>
        <taxon>Vibrionales</taxon>
        <taxon>Vibrionaceae</taxon>
        <taxon>Vibrio</taxon>
    </lineage>
</organism>
<dbReference type="EMBL" id="JACFYF010000001">
    <property type="protein sequence ID" value="MBA5760911.1"/>
    <property type="molecule type" value="Genomic_DNA"/>
</dbReference>
<dbReference type="Proteomes" id="UP000571701">
    <property type="component" value="Unassembled WGS sequence"/>
</dbReference>
<keyword evidence="2" id="KW-1185">Reference proteome</keyword>
<comment type="caution">
    <text evidence="1">The sequence shown here is derived from an EMBL/GenBank/DDBJ whole genome shotgun (WGS) entry which is preliminary data.</text>
</comment>
<gene>
    <name evidence="1" type="ORF">H2O73_01045</name>
</gene>
<dbReference type="AlphaFoldDB" id="A0A7W2IRY0"/>
<sequence>MIDLKQAICDIKADQLNCVHFESLQWQQFYQGNNGLFEKVQHAKPTRAASQHLLGLLTKAHIESLSQIEAHRSSVAAMNQAFEQQLGKEHAANFHYQDGEQLVLVTHLWLYLQGYLNMDFSLANDHAEQTAATLVSLKGGDTQVIRTDFMASFYQGKNVTQQASETHGFIHWLKNLFR</sequence>
<name>A0A7W2IRY0_9VIBR</name>
<accession>A0A7W2IRY0</accession>
<reference evidence="1 2" key="1">
    <citation type="submission" date="2020-07" db="EMBL/GenBank/DDBJ databases">
        <title>Vibrio marinisediminis sp. nov., isolated from marine sediment.</title>
        <authorList>
            <person name="Ji X."/>
        </authorList>
    </citation>
    <scope>NUCLEOTIDE SEQUENCE [LARGE SCALE GENOMIC DNA]</scope>
    <source>
        <strain evidence="1 2">404</strain>
    </source>
</reference>
<evidence type="ECO:0000313" key="2">
    <source>
        <dbReference type="Proteomes" id="UP000571701"/>
    </source>
</evidence>
<proteinExistence type="predicted"/>
<protein>
    <submittedName>
        <fullName evidence="1">Uncharacterized protein</fullName>
    </submittedName>
</protein>
<evidence type="ECO:0000313" key="1">
    <source>
        <dbReference type="EMBL" id="MBA5760911.1"/>
    </source>
</evidence>